<reference evidence="1 2" key="1">
    <citation type="submission" date="2015-05" db="EMBL/GenBank/DDBJ databases">
        <title>Complete genome sequence of Corynebacterium epidermidicanis DSM 45586, isolated from the skin of a dog suffering from pruritus.</title>
        <authorList>
            <person name="Ruckert C."/>
            <person name="Albersmeier A."/>
            <person name="Winkler A."/>
            <person name="Tauch A."/>
        </authorList>
    </citation>
    <scope>NUCLEOTIDE SEQUENCE [LARGE SCALE GENOMIC DNA]</scope>
    <source>
        <strain evidence="1 2">DSM 45586</strain>
    </source>
</reference>
<evidence type="ECO:0000313" key="2">
    <source>
        <dbReference type="Proteomes" id="UP000035368"/>
    </source>
</evidence>
<dbReference type="EMBL" id="CP011541">
    <property type="protein sequence ID" value="AKK02995.1"/>
    <property type="molecule type" value="Genomic_DNA"/>
</dbReference>
<dbReference type="Proteomes" id="UP000035368">
    <property type="component" value="Chromosome"/>
</dbReference>
<dbReference type="STRING" id="1050174.CEPID_05650"/>
<evidence type="ECO:0000313" key="1">
    <source>
        <dbReference type="EMBL" id="AKK02995.1"/>
    </source>
</evidence>
<name>A0A0G3GQZ3_9CORY</name>
<accession>A0A0G3GQZ3</accession>
<sequence length="143" mass="15241">MNITDSNKFIHALNTIAEGVTLLGKAIEETSWAAIEDHADAVGARPITAAELYRPDLVAEAEAYEAAQAQAEQTATPEAAAAAAPEVMAEVTLVELRTLLARLSQSGLTEKVRGLLGEFGYDKLSAVPEEQYAALFARAKELK</sequence>
<gene>
    <name evidence="1" type="ORF">CEPID_05650</name>
</gene>
<dbReference type="PATRIC" id="fig|1050174.4.peg.1142"/>
<dbReference type="AlphaFoldDB" id="A0A0G3GQZ3"/>
<organism evidence="1 2">
    <name type="scientific">Corynebacterium epidermidicanis</name>
    <dbReference type="NCBI Taxonomy" id="1050174"/>
    <lineage>
        <taxon>Bacteria</taxon>
        <taxon>Bacillati</taxon>
        <taxon>Actinomycetota</taxon>
        <taxon>Actinomycetes</taxon>
        <taxon>Mycobacteriales</taxon>
        <taxon>Corynebacteriaceae</taxon>
        <taxon>Corynebacterium</taxon>
    </lineage>
</organism>
<dbReference type="OrthoDB" id="1667378at2"/>
<protein>
    <submittedName>
        <fullName evidence="1">Uncharacterized protein</fullName>
    </submittedName>
</protein>
<dbReference type="KEGG" id="cei:CEPID_05650"/>
<proteinExistence type="predicted"/>
<keyword evidence="2" id="KW-1185">Reference proteome</keyword>
<dbReference type="RefSeq" id="WP_047240093.1">
    <property type="nucleotide sequence ID" value="NZ_CP011541.1"/>
</dbReference>